<evidence type="ECO:0000313" key="9">
    <source>
        <dbReference type="Proteomes" id="UP001333110"/>
    </source>
</evidence>
<comment type="subcellular location">
    <subcellularLocation>
        <location evidence="1">Membrane</location>
        <topology evidence="1">Multi-pass membrane protein</topology>
    </subcellularLocation>
</comment>
<feature type="transmembrane region" description="Helical" evidence="7">
    <location>
        <begin position="591"/>
        <end position="612"/>
    </location>
</feature>
<evidence type="ECO:0008006" key="10">
    <source>
        <dbReference type="Google" id="ProtNLM"/>
    </source>
</evidence>
<gene>
    <name evidence="8" type="ORF">QYF61_008512</name>
</gene>
<dbReference type="Pfam" id="PF05602">
    <property type="entry name" value="CLPTM1"/>
    <property type="match status" value="3"/>
</dbReference>
<keyword evidence="5 7" id="KW-0472">Membrane</keyword>
<evidence type="ECO:0000256" key="3">
    <source>
        <dbReference type="ARBA" id="ARBA00022692"/>
    </source>
</evidence>
<dbReference type="GO" id="GO:0016020">
    <property type="term" value="C:membrane"/>
    <property type="evidence" value="ECO:0007669"/>
    <property type="project" value="UniProtKB-SubCell"/>
</dbReference>
<dbReference type="EMBL" id="JAUNZN010000043">
    <property type="protein sequence ID" value="KAK4806326.1"/>
    <property type="molecule type" value="Genomic_DNA"/>
</dbReference>
<keyword evidence="3 7" id="KW-0812">Transmembrane</keyword>
<feature type="transmembrane region" description="Helical" evidence="7">
    <location>
        <begin position="384"/>
        <end position="404"/>
    </location>
</feature>
<sequence>MLWHRTAERERFGRRYLAVGLSCPRAADVLLSPQDLYVYISEHEHFTDFNVSSALFWQKRDLVYGDWTSGENADGCYEHYGEVDISQSVQQNGSIYIHVYFTKSGFHPDPRQKNLYRRLATVHTSRMINKYKRRRFQKTKNLLTGETEADPEMIKRAEDYGPVEVISHWHPNLTINMVDDHTPWVKGSVPPPLDQCKGRGAPGLPRSEGGFPGLALLSALLGGRVWLPGGNGGLFLRRQRDPLPLRELAPGRAGVRQPLGLSQVAAEGDDGDGGSRGSLSPAQPFPLLFPPAPDVKFDAISGDYYPILYFNDYWNLQKDYFPINETLQRLPFRLSFCPLSLWRWQLYAAQSTKSPWNFLGEDLYEQSDEEQDSVKVALLETNPYLLALTIVVSIVHSIFEFLAFKNGERRGRASGICGEGKDAKAVAWPKTLSPFLPPPRLVPAAVAEQTSSCCGAGDGLDPFPTDIQFWNSRQSLEGLSVRSVFFGVFQSLVVLLYILDNETNFVVQVSVFIGLLIDLWKITKVMDVRLDRENKVAGVFPRITFKDKSTYIESSTKVYDDMAFRYLSWILFPLLGCYAVYSLLYLEHKGWYSWVLSMLYGFLLTFGFITMTPQLFINYKLKSVAHLPWRMLTYKALNTFIDDLFAFVIKMPMMYRIGCLRDDVVFFIYLYQRWIYRVDLTRVNEFGVSGEDQVSPRPPLPGSPPTTLPAGVPPTPPGEEKPPEDKKKD</sequence>
<evidence type="ECO:0000256" key="2">
    <source>
        <dbReference type="ARBA" id="ARBA00009310"/>
    </source>
</evidence>
<evidence type="ECO:0000313" key="8">
    <source>
        <dbReference type="EMBL" id="KAK4806326.1"/>
    </source>
</evidence>
<comment type="similarity">
    <text evidence="2">Belongs to the CLPTM1 family.</text>
</comment>
<protein>
    <recommendedName>
        <fullName evidence="10">Cleft lip and palate transmembrane protein 1</fullName>
    </recommendedName>
</protein>
<dbReference type="GO" id="GO:0012505">
    <property type="term" value="C:endomembrane system"/>
    <property type="evidence" value="ECO:0007669"/>
    <property type="project" value="TreeGrafter"/>
</dbReference>
<evidence type="ECO:0000256" key="5">
    <source>
        <dbReference type="ARBA" id="ARBA00023136"/>
    </source>
</evidence>
<reference evidence="8 9" key="1">
    <citation type="journal article" date="2023" name="J. Hered.">
        <title>Chromosome-level genome of the wood stork (Mycteria americana) provides insight into avian chromosome evolution.</title>
        <authorList>
            <person name="Flamio R. Jr."/>
            <person name="Ramstad K.M."/>
        </authorList>
    </citation>
    <scope>NUCLEOTIDE SEQUENCE [LARGE SCALE GENOMIC DNA]</scope>
    <source>
        <strain evidence="8">JAX WOST 10</strain>
    </source>
</reference>
<organism evidence="8 9">
    <name type="scientific">Mycteria americana</name>
    <name type="common">Wood stork</name>
    <dbReference type="NCBI Taxonomy" id="33587"/>
    <lineage>
        <taxon>Eukaryota</taxon>
        <taxon>Metazoa</taxon>
        <taxon>Chordata</taxon>
        <taxon>Craniata</taxon>
        <taxon>Vertebrata</taxon>
        <taxon>Euteleostomi</taxon>
        <taxon>Archelosauria</taxon>
        <taxon>Archosauria</taxon>
        <taxon>Dinosauria</taxon>
        <taxon>Saurischia</taxon>
        <taxon>Theropoda</taxon>
        <taxon>Coelurosauria</taxon>
        <taxon>Aves</taxon>
        <taxon>Neognathae</taxon>
        <taxon>Neoaves</taxon>
        <taxon>Aequornithes</taxon>
        <taxon>Ciconiiformes</taxon>
        <taxon>Ciconiidae</taxon>
        <taxon>Mycteria</taxon>
    </lineage>
</organism>
<comment type="caution">
    <text evidence="8">The sequence shown here is derived from an EMBL/GenBank/DDBJ whole genome shotgun (WGS) entry which is preliminary data.</text>
</comment>
<dbReference type="PANTHER" id="PTHR21347:SF14">
    <property type="entry name" value="LIPID SCRAMBLASE CLPTM1-RELATED"/>
    <property type="match status" value="1"/>
</dbReference>
<feature type="transmembrane region" description="Helical" evidence="7">
    <location>
        <begin position="479"/>
        <end position="499"/>
    </location>
</feature>
<name>A0AAN7RQL3_MYCAM</name>
<evidence type="ECO:0000256" key="7">
    <source>
        <dbReference type="SAM" id="Phobius"/>
    </source>
</evidence>
<feature type="compositionally biased region" description="Pro residues" evidence="6">
    <location>
        <begin position="696"/>
        <end position="717"/>
    </location>
</feature>
<keyword evidence="4 7" id="KW-1133">Transmembrane helix</keyword>
<evidence type="ECO:0000256" key="4">
    <source>
        <dbReference type="ARBA" id="ARBA00022989"/>
    </source>
</evidence>
<proteinExistence type="inferred from homology"/>
<dbReference type="Proteomes" id="UP001333110">
    <property type="component" value="Unassembled WGS sequence"/>
</dbReference>
<evidence type="ECO:0000256" key="6">
    <source>
        <dbReference type="SAM" id="MobiDB-lite"/>
    </source>
</evidence>
<feature type="compositionally biased region" description="Basic and acidic residues" evidence="6">
    <location>
        <begin position="718"/>
        <end position="729"/>
    </location>
</feature>
<dbReference type="PANTHER" id="PTHR21347">
    <property type="entry name" value="CLEFT LIP AND PALATE ASSOCIATED TRANSMEMBRANE PROTEIN-RELATED"/>
    <property type="match status" value="1"/>
</dbReference>
<feature type="region of interest" description="Disordered" evidence="6">
    <location>
        <begin position="689"/>
        <end position="729"/>
    </location>
</feature>
<evidence type="ECO:0000256" key="1">
    <source>
        <dbReference type="ARBA" id="ARBA00004141"/>
    </source>
</evidence>
<keyword evidence="9" id="KW-1185">Reference proteome</keyword>
<dbReference type="AlphaFoldDB" id="A0AAN7RQL3"/>
<dbReference type="InterPro" id="IPR008429">
    <property type="entry name" value="CLPTM1"/>
</dbReference>
<feature type="transmembrane region" description="Helical" evidence="7">
    <location>
        <begin position="566"/>
        <end position="585"/>
    </location>
</feature>
<accession>A0AAN7RQL3</accession>